<dbReference type="GO" id="GO:0003723">
    <property type="term" value="F:RNA binding"/>
    <property type="evidence" value="ECO:0007669"/>
    <property type="project" value="UniProtKB-UniRule"/>
</dbReference>
<dbReference type="SMART" id="SM00959">
    <property type="entry name" value="Rho_N"/>
    <property type="match status" value="1"/>
</dbReference>
<keyword evidence="1 9" id="KW-0806">Transcription termination</keyword>
<dbReference type="GO" id="GO:0006353">
    <property type="term" value="P:DNA-templated transcription termination"/>
    <property type="evidence" value="ECO:0007669"/>
    <property type="project" value="UniProtKB-UniRule"/>
</dbReference>
<dbReference type="KEGG" id="alam:RT761_02068"/>
<evidence type="ECO:0000256" key="3">
    <source>
        <dbReference type="ARBA" id="ARBA00022801"/>
    </source>
</evidence>
<dbReference type="SMART" id="SM00382">
    <property type="entry name" value="AAA"/>
    <property type="match status" value="1"/>
</dbReference>
<evidence type="ECO:0000256" key="1">
    <source>
        <dbReference type="ARBA" id="ARBA00022472"/>
    </source>
</evidence>
<dbReference type="EC" id="3.6.4.-" evidence="9 10"/>
<feature type="domain" description="Rho RNA-BD" evidence="13">
    <location>
        <begin position="81"/>
        <end position="155"/>
    </location>
</feature>
<dbReference type="InterPro" id="IPR004665">
    <property type="entry name" value="Term_rho"/>
</dbReference>
<name>A0A7T1AMW0_ATRLM</name>
<comment type="similarity">
    <text evidence="9 11">Belongs to the Rho family.</text>
</comment>
<evidence type="ECO:0000256" key="11">
    <source>
        <dbReference type="PROSITE-ProRule" id="PRU01203"/>
    </source>
</evidence>
<dbReference type="CDD" id="cd01128">
    <property type="entry name" value="rho_factor_C"/>
    <property type="match status" value="1"/>
</dbReference>
<dbReference type="GO" id="GO:0016787">
    <property type="term" value="F:hydrolase activity"/>
    <property type="evidence" value="ECO:0007669"/>
    <property type="project" value="UniProtKB-KW"/>
</dbReference>
<dbReference type="NCBIfam" id="TIGR00767">
    <property type="entry name" value="rho"/>
    <property type="match status" value="1"/>
</dbReference>
<keyword evidence="5 9" id="KW-0067">ATP-binding</keyword>
<evidence type="ECO:0000256" key="12">
    <source>
        <dbReference type="SAM" id="MobiDB-lite"/>
    </source>
</evidence>
<comment type="caution">
    <text evidence="9">Lacks conserved residue(s) required for the propagation of feature annotation.</text>
</comment>
<gene>
    <name evidence="9 14" type="primary">rho</name>
    <name evidence="14" type="ORF">RT761_02068</name>
</gene>
<dbReference type="SUPFAM" id="SSF50249">
    <property type="entry name" value="Nucleic acid-binding proteins"/>
    <property type="match status" value="1"/>
</dbReference>
<dbReference type="InterPro" id="IPR041703">
    <property type="entry name" value="Rho_factor_ATP-bd"/>
</dbReference>
<keyword evidence="3 9" id="KW-0378">Hydrolase</keyword>
<dbReference type="CDD" id="cd04459">
    <property type="entry name" value="Rho_CSD"/>
    <property type="match status" value="1"/>
</dbReference>
<evidence type="ECO:0000256" key="2">
    <source>
        <dbReference type="ARBA" id="ARBA00022741"/>
    </source>
</evidence>
<feature type="binding site" evidence="9">
    <location>
        <position position="241"/>
    </location>
    <ligand>
        <name>ATP</name>
        <dbReference type="ChEBI" id="CHEBI:30616"/>
    </ligand>
</feature>
<dbReference type="PANTHER" id="PTHR46425:SF1">
    <property type="entry name" value="TRANSCRIPTION TERMINATION FACTOR RHO"/>
    <property type="match status" value="1"/>
</dbReference>
<dbReference type="GO" id="GO:0005524">
    <property type="term" value="F:ATP binding"/>
    <property type="evidence" value="ECO:0007669"/>
    <property type="project" value="UniProtKB-UniRule"/>
</dbReference>
<dbReference type="InterPro" id="IPR012340">
    <property type="entry name" value="NA-bd_OB-fold"/>
</dbReference>
<dbReference type="InterPro" id="IPR036269">
    <property type="entry name" value="Rho_N_sf"/>
</dbReference>
<feature type="binding site" evidence="9">
    <location>
        <begin position="198"/>
        <end position="203"/>
    </location>
    <ligand>
        <name>ATP</name>
        <dbReference type="ChEBI" id="CHEBI:30616"/>
    </ligand>
</feature>
<dbReference type="Gene3D" id="3.40.50.300">
    <property type="entry name" value="P-loop containing nucleotide triphosphate hydrolases"/>
    <property type="match status" value="1"/>
</dbReference>
<evidence type="ECO:0000256" key="4">
    <source>
        <dbReference type="ARBA" id="ARBA00022806"/>
    </source>
</evidence>
<evidence type="ECO:0000256" key="9">
    <source>
        <dbReference type="HAMAP-Rule" id="MF_01884"/>
    </source>
</evidence>
<evidence type="ECO:0000256" key="7">
    <source>
        <dbReference type="ARBA" id="ARBA00023015"/>
    </source>
</evidence>
<dbReference type="GO" id="GO:0004386">
    <property type="term" value="F:helicase activity"/>
    <property type="evidence" value="ECO:0007669"/>
    <property type="project" value="UniProtKB-UniRule"/>
</dbReference>
<dbReference type="InterPro" id="IPR027417">
    <property type="entry name" value="P-loop_NTPase"/>
</dbReference>
<dbReference type="HAMAP" id="MF_01884">
    <property type="entry name" value="Rho"/>
    <property type="match status" value="1"/>
</dbReference>
<dbReference type="Proteomes" id="UP000594463">
    <property type="component" value="Chromosome"/>
</dbReference>
<keyword evidence="2 9" id="KW-0547">Nucleotide-binding</keyword>
<dbReference type="Gene3D" id="2.40.50.140">
    <property type="entry name" value="Nucleic acid-binding proteins"/>
    <property type="match status" value="1"/>
</dbReference>
<evidence type="ECO:0000313" key="15">
    <source>
        <dbReference type="Proteomes" id="UP000594463"/>
    </source>
</evidence>
<dbReference type="InterPro" id="IPR011112">
    <property type="entry name" value="Rho-like_N"/>
</dbReference>
<reference evidence="14 15" key="1">
    <citation type="journal article" date="2021" name="Nat. Commun.">
        <title>Isolation of a member of the candidate phylum Atribacteria reveals a unique cell membrane structure.</title>
        <authorList>
            <person name="Taiki K."/>
            <person name="Nobu M.K."/>
            <person name="Kusada H."/>
            <person name="Meng X.-Y."/>
            <person name="Hosoki N."/>
            <person name="Uematsu K."/>
            <person name="Yoshioka H."/>
            <person name="Kamagata Y."/>
            <person name="Tamaki H."/>
        </authorList>
    </citation>
    <scope>NUCLEOTIDE SEQUENCE [LARGE SCALE GENOMIC DNA]</scope>
    <source>
        <strain evidence="14 15">RT761</strain>
    </source>
</reference>
<dbReference type="PROSITE" id="PS51856">
    <property type="entry name" value="RHO_RNA_BD"/>
    <property type="match status" value="1"/>
</dbReference>
<evidence type="ECO:0000313" key="14">
    <source>
        <dbReference type="EMBL" id="QPM68842.1"/>
    </source>
</evidence>
<dbReference type="InterPro" id="IPR003593">
    <property type="entry name" value="AAA+_ATPase"/>
</dbReference>
<proteinExistence type="inferred from homology"/>
<evidence type="ECO:0000256" key="6">
    <source>
        <dbReference type="ARBA" id="ARBA00022884"/>
    </source>
</evidence>
<comment type="subunit">
    <text evidence="9">Homohexamer. The homohexamer assembles into an open ring structure.</text>
</comment>
<dbReference type="SUPFAM" id="SSF52540">
    <property type="entry name" value="P-loop containing nucleoside triphosphate hydrolases"/>
    <property type="match status" value="1"/>
</dbReference>
<evidence type="ECO:0000256" key="8">
    <source>
        <dbReference type="ARBA" id="ARBA00023163"/>
    </source>
</evidence>
<dbReference type="InterPro" id="IPR000194">
    <property type="entry name" value="ATPase_F1/V1/A1_a/bsu_nucl-bd"/>
</dbReference>
<evidence type="ECO:0000259" key="13">
    <source>
        <dbReference type="PROSITE" id="PS51856"/>
    </source>
</evidence>
<dbReference type="PANTHER" id="PTHR46425">
    <property type="entry name" value="TRANSCRIPTION TERMINATION FACTOR RHO"/>
    <property type="match status" value="1"/>
</dbReference>
<dbReference type="Pfam" id="PF07498">
    <property type="entry name" value="Rho_N"/>
    <property type="match status" value="1"/>
</dbReference>
<dbReference type="SUPFAM" id="SSF68912">
    <property type="entry name" value="Rho N-terminal domain-like"/>
    <property type="match status" value="1"/>
</dbReference>
<comment type="function">
    <text evidence="9">Facilitates transcription termination by a mechanism that involves Rho binding to the nascent RNA, activation of Rho's RNA-dependent ATPase activity, and release of the mRNA from the DNA template.</text>
</comment>
<feature type="binding site" evidence="9">
    <location>
        <begin position="210"/>
        <end position="215"/>
    </location>
    <ligand>
        <name>ATP</name>
        <dbReference type="ChEBI" id="CHEBI:30616"/>
    </ligand>
</feature>
<dbReference type="EMBL" id="CP065383">
    <property type="protein sequence ID" value="QPM68842.1"/>
    <property type="molecule type" value="Genomic_DNA"/>
</dbReference>
<dbReference type="SMART" id="SM00357">
    <property type="entry name" value="CSP"/>
    <property type="match status" value="1"/>
</dbReference>
<keyword evidence="7 9" id="KW-0805">Transcription regulation</keyword>
<organism evidence="14 15">
    <name type="scientific">Atribacter laminatus</name>
    <dbReference type="NCBI Taxonomy" id="2847778"/>
    <lineage>
        <taxon>Bacteria</taxon>
        <taxon>Pseudomonadati</taxon>
        <taxon>Atribacterota</taxon>
        <taxon>Atribacteria</taxon>
        <taxon>Atribacterales</taxon>
        <taxon>Atribacteraceae</taxon>
        <taxon>Atribacter</taxon>
    </lineage>
</organism>
<dbReference type="NCBIfam" id="NF006886">
    <property type="entry name" value="PRK09376.1"/>
    <property type="match status" value="1"/>
</dbReference>
<feature type="region of interest" description="Disordered" evidence="12">
    <location>
        <begin position="1"/>
        <end position="24"/>
    </location>
</feature>
<keyword evidence="6 9" id="KW-0694">RNA-binding</keyword>
<accession>A0A7T1AMW0</accession>
<keyword evidence="4 9" id="KW-0347">Helicase</keyword>
<keyword evidence="8 9" id="KW-0804">Transcription</keyword>
<dbReference type="Pfam" id="PF00006">
    <property type="entry name" value="ATP-synt_ab"/>
    <property type="match status" value="1"/>
</dbReference>
<dbReference type="InterPro" id="IPR011113">
    <property type="entry name" value="Rho_RNA-bd"/>
</dbReference>
<dbReference type="GO" id="GO:0008186">
    <property type="term" value="F:ATP-dependent activity, acting on RNA"/>
    <property type="evidence" value="ECO:0007669"/>
    <property type="project" value="UniProtKB-UniRule"/>
</dbReference>
<evidence type="ECO:0000256" key="5">
    <source>
        <dbReference type="ARBA" id="ARBA00022840"/>
    </source>
</evidence>
<protein>
    <recommendedName>
        <fullName evidence="9 10">Transcription termination factor Rho</fullName>
        <ecNumber evidence="9 10">3.6.4.-</ecNumber>
    </recommendedName>
    <alternativeName>
        <fullName evidence="9">ATP-dependent helicase Rho</fullName>
    </alternativeName>
</protein>
<sequence length="453" mass="51142">MSTESNQVDLELEEKELEKEKVPEKEKTRAELQFSLGELKIKSNNELGDIAQKMGIVGYSRKRKSELIFEILKKATESKGYIFSEGILEITIEGYGFLRTSDDFTVSENDVYVSPSQIKRFALSSGDKVAGQVRPPKEGERYYALLRIEAINDEDPEQAKKRPLFENLTPIFPDLQFVLETKPNEISTRIIDLFSPIGVGQRGLIVAPPKAGKTVLLEKIANGITTNYPNVVLIVLLIDERPEEVTQMERSVKGFVIASTFDQKPENHIRVAELTLERAKRLVEEGKDVVILLDSITRLARTNNLVVPNTGKTLSGGIDSSALHWPKRFFGAARNIEEGGSLTILATALVETGSRMDEVIYEEFKGTGNMELHLSRALSESRIFPAIDIHRSGTRKEELLIKQNDLERIWMLRKLLASVDQQEGAQMVIDRMKNTKSNREFLKMIDHVLKNSR</sequence>
<dbReference type="GO" id="GO:0005829">
    <property type="term" value="C:cytosol"/>
    <property type="evidence" value="ECO:0007669"/>
    <property type="project" value="UniProtKB-ARBA"/>
</dbReference>
<evidence type="ECO:0000256" key="10">
    <source>
        <dbReference type="NCBIfam" id="TIGR00767"/>
    </source>
</evidence>
<keyword evidence="15" id="KW-1185">Reference proteome</keyword>
<dbReference type="InterPro" id="IPR011129">
    <property type="entry name" value="CSD"/>
</dbReference>
<dbReference type="Pfam" id="PF07497">
    <property type="entry name" value="Rho_RNA_bind"/>
    <property type="match status" value="1"/>
</dbReference>
<dbReference type="AlphaFoldDB" id="A0A7T1AMW0"/>